<dbReference type="RefSeq" id="WP_240179419.1">
    <property type="nucleotide sequence ID" value="NZ_CP092362.2"/>
</dbReference>
<organism evidence="1 2">
    <name type="scientific">Mycolicibacterium crocinum</name>
    <dbReference type="NCBI Taxonomy" id="388459"/>
    <lineage>
        <taxon>Bacteria</taxon>
        <taxon>Bacillati</taxon>
        <taxon>Actinomycetota</taxon>
        <taxon>Actinomycetes</taxon>
        <taxon>Mycobacteriales</taxon>
        <taxon>Mycobacteriaceae</taxon>
        <taxon>Mycolicibacterium</taxon>
    </lineage>
</organism>
<sequence>MIANLRPGEPEVSEFLREYEKWRQIYSFAGKPPRNEPVWEAERLHLREGYPYPDWRGYILDSSEGLFRVFSVTTERRNDPLESLVASFSNVDDAGKYIIWKVGSYLRIDLGLPSLTQRWASEGLDHRVEVERLAEYESKFELKDDPARYFVIRLGGVQPENRLLPLTYEELDGCLLDGMPNSVLSQL</sequence>
<accession>A0ABY3TVE9</accession>
<name>A0ABY3TVE9_9MYCO</name>
<dbReference type="EMBL" id="CP092362">
    <property type="protein sequence ID" value="ULN43100.1"/>
    <property type="molecule type" value="Genomic_DNA"/>
</dbReference>
<proteinExistence type="predicted"/>
<keyword evidence="2" id="KW-1185">Reference proteome</keyword>
<evidence type="ECO:0000313" key="1">
    <source>
        <dbReference type="EMBL" id="ULN43100.1"/>
    </source>
</evidence>
<protein>
    <submittedName>
        <fullName evidence="1">Uncharacterized protein</fullName>
    </submittedName>
</protein>
<evidence type="ECO:0000313" key="2">
    <source>
        <dbReference type="Proteomes" id="UP001055337"/>
    </source>
</evidence>
<reference evidence="1" key="1">
    <citation type="submission" date="2022-08" db="EMBL/GenBank/DDBJ databases">
        <title>Whole genome sequencing of non-tuberculosis mycobacteria type-strains.</title>
        <authorList>
            <person name="Igarashi Y."/>
            <person name="Osugi A."/>
            <person name="Mitarai S."/>
        </authorList>
    </citation>
    <scope>NUCLEOTIDE SEQUENCE</scope>
    <source>
        <strain evidence="1">JCM 16369</strain>
    </source>
</reference>
<dbReference type="Proteomes" id="UP001055337">
    <property type="component" value="Chromosome"/>
</dbReference>
<gene>
    <name evidence="1" type="ORF">MI149_08515</name>
</gene>